<sequence length="69" mass="7477">MVGIGRACSLTSRCRPVLPIALAHLRTLEPGKNLSCALRNRHNTRDHGNSAYITDGTFRLPFKCGGNAV</sequence>
<name>A0A356LGA4_9BURK</name>
<proteinExistence type="predicted"/>
<gene>
    <name evidence="1" type="ORF">DD666_10325</name>
</gene>
<reference evidence="1 2" key="1">
    <citation type="journal article" date="2018" name="Nat. Biotechnol.">
        <title>A standardized bacterial taxonomy based on genome phylogeny substantially revises the tree of life.</title>
        <authorList>
            <person name="Parks D.H."/>
            <person name="Chuvochina M."/>
            <person name="Waite D.W."/>
            <person name="Rinke C."/>
            <person name="Skarshewski A."/>
            <person name="Chaumeil P.A."/>
            <person name="Hugenholtz P."/>
        </authorList>
    </citation>
    <scope>NUCLEOTIDE SEQUENCE [LARGE SCALE GENOMIC DNA]</scope>
    <source>
        <strain evidence="1">UBA10707</strain>
    </source>
</reference>
<dbReference type="EMBL" id="DOEK01000027">
    <property type="protein sequence ID" value="HBP29798.1"/>
    <property type="molecule type" value="Genomic_DNA"/>
</dbReference>
<accession>A0A356LGA4</accession>
<organism evidence="1 2">
    <name type="scientific">Advenella kashmirensis</name>
    <dbReference type="NCBI Taxonomy" id="310575"/>
    <lineage>
        <taxon>Bacteria</taxon>
        <taxon>Pseudomonadati</taxon>
        <taxon>Pseudomonadota</taxon>
        <taxon>Betaproteobacteria</taxon>
        <taxon>Burkholderiales</taxon>
        <taxon>Alcaligenaceae</taxon>
    </lineage>
</organism>
<protein>
    <submittedName>
        <fullName evidence="1">Uncharacterized protein</fullName>
    </submittedName>
</protein>
<comment type="caution">
    <text evidence="1">The sequence shown here is derived from an EMBL/GenBank/DDBJ whole genome shotgun (WGS) entry which is preliminary data.</text>
</comment>
<dbReference type="AlphaFoldDB" id="A0A356LGA4"/>
<evidence type="ECO:0000313" key="1">
    <source>
        <dbReference type="EMBL" id="HBP29798.1"/>
    </source>
</evidence>
<dbReference type="Proteomes" id="UP000264036">
    <property type="component" value="Unassembled WGS sequence"/>
</dbReference>
<evidence type="ECO:0000313" key="2">
    <source>
        <dbReference type="Proteomes" id="UP000264036"/>
    </source>
</evidence>